<dbReference type="GO" id="GO:0034475">
    <property type="term" value="P:U4 snRNA 3'-end processing"/>
    <property type="evidence" value="ECO:0007669"/>
    <property type="project" value="TreeGrafter"/>
</dbReference>
<comment type="subcellular location">
    <subcellularLocation>
        <location evidence="1">Cytoplasm</location>
    </subcellularLocation>
    <subcellularLocation>
        <location evidence="2">Nucleus</location>
        <location evidence="2">Nucleolus</location>
    </subcellularLocation>
</comment>
<evidence type="ECO:0000256" key="4">
    <source>
        <dbReference type="ARBA" id="ARBA00022490"/>
    </source>
</evidence>
<evidence type="ECO:0000256" key="6">
    <source>
        <dbReference type="ARBA" id="ARBA00023242"/>
    </source>
</evidence>
<dbReference type="SUPFAM" id="SSF54211">
    <property type="entry name" value="Ribosomal protein S5 domain 2-like"/>
    <property type="match status" value="1"/>
</dbReference>
<name>A0A1U7LR49_NEOID</name>
<dbReference type="GO" id="GO:0071028">
    <property type="term" value="P:nuclear mRNA surveillance"/>
    <property type="evidence" value="ECO:0007669"/>
    <property type="project" value="TreeGrafter"/>
</dbReference>
<dbReference type="GO" id="GO:0016075">
    <property type="term" value="P:rRNA catabolic process"/>
    <property type="evidence" value="ECO:0007669"/>
    <property type="project" value="TreeGrafter"/>
</dbReference>
<organism evidence="10 11">
    <name type="scientific">Neolecta irregularis (strain DAH-3)</name>
    <dbReference type="NCBI Taxonomy" id="1198029"/>
    <lineage>
        <taxon>Eukaryota</taxon>
        <taxon>Fungi</taxon>
        <taxon>Dikarya</taxon>
        <taxon>Ascomycota</taxon>
        <taxon>Taphrinomycotina</taxon>
        <taxon>Neolectales</taxon>
        <taxon>Neolectaceae</taxon>
        <taxon>Neolecta</taxon>
    </lineage>
</organism>
<keyword evidence="11" id="KW-1185">Reference proteome</keyword>
<comment type="caution">
    <text evidence="10">The sequence shown here is derived from an EMBL/GenBank/DDBJ whole genome shotgun (WGS) entry which is preliminary data.</text>
</comment>
<protein>
    <recommendedName>
        <fullName evidence="7">Ribosomal RNA-processing protein 42</fullName>
    </recommendedName>
</protein>
<gene>
    <name evidence="10" type="ORF">NEOLI_003608</name>
</gene>
<keyword evidence="6" id="KW-0539">Nucleus</keyword>
<evidence type="ECO:0000313" key="10">
    <source>
        <dbReference type="EMBL" id="OLL24991.1"/>
    </source>
</evidence>
<dbReference type="PANTHER" id="PTHR11097">
    <property type="entry name" value="EXOSOME COMPLEX EXONUCLEASE RIBOSOMAL RNA PROCESSING PROTEIN"/>
    <property type="match status" value="1"/>
</dbReference>
<dbReference type="InterPro" id="IPR027408">
    <property type="entry name" value="PNPase/RNase_PH_dom_sf"/>
</dbReference>
<evidence type="ECO:0000313" key="11">
    <source>
        <dbReference type="Proteomes" id="UP000186594"/>
    </source>
</evidence>
<dbReference type="SUPFAM" id="SSF55666">
    <property type="entry name" value="Ribonuclease PH domain 2-like"/>
    <property type="match status" value="1"/>
</dbReference>
<evidence type="ECO:0000256" key="7">
    <source>
        <dbReference type="ARBA" id="ARBA00042523"/>
    </source>
</evidence>
<dbReference type="GO" id="GO:0034476">
    <property type="term" value="P:U5 snRNA 3'-end processing"/>
    <property type="evidence" value="ECO:0007669"/>
    <property type="project" value="TreeGrafter"/>
</dbReference>
<dbReference type="InterPro" id="IPR020568">
    <property type="entry name" value="Ribosomal_Su5_D2-typ_SF"/>
</dbReference>
<dbReference type="OrthoDB" id="272245at2759"/>
<evidence type="ECO:0000256" key="2">
    <source>
        <dbReference type="ARBA" id="ARBA00004604"/>
    </source>
</evidence>
<dbReference type="OMA" id="INKRWHW"/>
<dbReference type="Pfam" id="PF03725">
    <property type="entry name" value="RNase_PH_C"/>
    <property type="match status" value="1"/>
</dbReference>
<dbReference type="InterPro" id="IPR050590">
    <property type="entry name" value="Exosome_comp_Rrp42_subfam"/>
</dbReference>
<accession>A0A1U7LR49</accession>
<dbReference type="GO" id="GO:0000176">
    <property type="term" value="C:nuclear exosome (RNase complex)"/>
    <property type="evidence" value="ECO:0007669"/>
    <property type="project" value="UniProtKB-ARBA"/>
</dbReference>
<comment type="similarity">
    <text evidence="3">Belongs to the RNase PH family.</text>
</comment>
<dbReference type="GO" id="GO:0035925">
    <property type="term" value="F:mRNA 3'-UTR AU-rich region binding"/>
    <property type="evidence" value="ECO:0007669"/>
    <property type="project" value="TreeGrafter"/>
</dbReference>
<evidence type="ECO:0000259" key="8">
    <source>
        <dbReference type="Pfam" id="PF01138"/>
    </source>
</evidence>
<dbReference type="GO" id="GO:0005730">
    <property type="term" value="C:nucleolus"/>
    <property type="evidence" value="ECO:0007669"/>
    <property type="project" value="UniProtKB-SubCell"/>
</dbReference>
<evidence type="ECO:0000256" key="5">
    <source>
        <dbReference type="ARBA" id="ARBA00022835"/>
    </source>
</evidence>
<dbReference type="GO" id="GO:0000177">
    <property type="term" value="C:cytoplasmic exosome (RNase complex)"/>
    <property type="evidence" value="ECO:0007669"/>
    <property type="project" value="TreeGrafter"/>
</dbReference>
<dbReference type="Pfam" id="PF01138">
    <property type="entry name" value="RNase_PH"/>
    <property type="match status" value="1"/>
</dbReference>
<dbReference type="GO" id="GO:0071035">
    <property type="term" value="P:nuclear polyadenylation-dependent rRNA catabolic process"/>
    <property type="evidence" value="ECO:0007669"/>
    <property type="project" value="TreeGrafter"/>
</dbReference>
<feature type="domain" description="Exoribonuclease phosphorolytic" evidence="8">
    <location>
        <begin position="30"/>
        <end position="147"/>
    </location>
</feature>
<dbReference type="STRING" id="1198029.A0A1U7LR49"/>
<evidence type="ECO:0000256" key="1">
    <source>
        <dbReference type="ARBA" id="ARBA00004496"/>
    </source>
</evidence>
<dbReference type="AlphaFoldDB" id="A0A1U7LR49"/>
<keyword evidence="4" id="KW-0963">Cytoplasm</keyword>
<dbReference type="Proteomes" id="UP000186594">
    <property type="component" value="Unassembled WGS sequence"/>
</dbReference>
<dbReference type="GO" id="GO:0071038">
    <property type="term" value="P:TRAMP-dependent tRNA surveillance pathway"/>
    <property type="evidence" value="ECO:0007669"/>
    <property type="project" value="TreeGrafter"/>
</dbReference>
<dbReference type="InterPro" id="IPR036345">
    <property type="entry name" value="ExoRNase_PH_dom2_sf"/>
</dbReference>
<sequence length="261" mass="28187">MIQRSPAEISYLSTLLASGQRPDSRKSSTFRPVTIQTSVLPAAFGSSRVSGPAGEIIVGIKAQVAPVGEYLVSVEVDGHKDDDPLPLLVNETLQRHIRACLPPKTLQITTKSAWVVYIDVYITSFDSHPLELASLAAVLALRDTRLPQTIIEDDEYTIYDDWESATLIPGIENLGALSIANCYQSLIFFDASAEEELVSDFRIAVGVNGQGSIILTQSLQSRRALRAPNISKVLENAREIACEIGHVAKVGGGEGTGLWAN</sequence>
<dbReference type="InterPro" id="IPR001247">
    <property type="entry name" value="ExoRNase_PH_dom1"/>
</dbReference>
<dbReference type="GO" id="GO:0000467">
    <property type="term" value="P:exonucleolytic trimming to generate mature 3'-end of 5.8S rRNA from tricistronic rRNA transcript (SSU-rRNA, 5.8S rRNA, LSU-rRNA)"/>
    <property type="evidence" value="ECO:0007669"/>
    <property type="project" value="TreeGrafter"/>
</dbReference>
<reference evidence="10 11" key="1">
    <citation type="submission" date="2016-04" db="EMBL/GenBank/DDBJ databases">
        <title>Evolutionary innovation and constraint leading to complex multicellularity in the Ascomycota.</title>
        <authorList>
            <person name="Cisse O."/>
            <person name="Nguyen A."/>
            <person name="Hewitt D.A."/>
            <person name="Jedd G."/>
            <person name="Stajich J.E."/>
        </authorList>
    </citation>
    <scope>NUCLEOTIDE SEQUENCE [LARGE SCALE GENOMIC DNA]</scope>
    <source>
        <strain evidence="10 11">DAH-3</strain>
    </source>
</reference>
<dbReference type="InterPro" id="IPR015847">
    <property type="entry name" value="ExoRNase_PH_dom2"/>
</dbReference>
<keyword evidence="5" id="KW-0271">Exosome</keyword>
<dbReference type="Gene3D" id="3.30.230.70">
    <property type="entry name" value="GHMP Kinase, N-terminal domain"/>
    <property type="match status" value="1"/>
</dbReference>
<dbReference type="PANTHER" id="PTHR11097:SF8">
    <property type="entry name" value="EXOSOME COMPLEX COMPONENT RRP42"/>
    <property type="match status" value="1"/>
</dbReference>
<feature type="domain" description="Exoribonuclease phosphorolytic" evidence="9">
    <location>
        <begin position="187"/>
        <end position="239"/>
    </location>
</feature>
<proteinExistence type="inferred from homology"/>
<dbReference type="GO" id="GO:0034473">
    <property type="term" value="P:U1 snRNA 3'-end processing"/>
    <property type="evidence" value="ECO:0007669"/>
    <property type="project" value="TreeGrafter"/>
</dbReference>
<dbReference type="EMBL" id="LXFE01000522">
    <property type="protein sequence ID" value="OLL24991.1"/>
    <property type="molecule type" value="Genomic_DNA"/>
</dbReference>
<evidence type="ECO:0000256" key="3">
    <source>
        <dbReference type="ARBA" id="ARBA00006678"/>
    </source>
</evidence>
<evidence type="ECO:0000259" key="9">
    <source>
        <dbReference type="Pfam" id="PF03725"/>
    </source>
</evidence>